<dbReference type="EMBL" id="HACA01002814">
    <property type="protein sequence ID" value="CDW20175.1"/>
    <property type="molecule type" value="Transcribed_RNA"/>
</dbReference>
<organism evidence="2">
    <name type="scientific">Lepeophtheirus salmonis</name>
    <name type="common">Salmon louse</name>
    <name type="synonym">Caligus salmonis</name>
    <dbReference type="NCBI Taxonomy" id="72036"/>
    <lineage>
        <taxon>Eukaryota</taxon>
        <taxon>Metazoa</taxon>
        <taxon>Ecdysozoa</taxon>
        <taxon>Arthropoda</taxon>
        <taxon>Crustacea</taxon>
        <taxon>Multicrustacea</taxon>
        <taxon>Hexanauplia</taxon>
        <taxon>Copepoda</taxon>
        <taxon>Siphonostomatoida</taxon>
        <taxon>Caligidae</taxon>
        <taxon>Lepeophtheirus</taxon>
    </lineage>
</organism>
<name>A0A0K2T2X3_LEPSM</name>
<reference evidence="2" key="1">
    <citation type="submission" date="2014-05" db="EMBL/GenBank/DDBJ databases">
        <authorList>
            <person name="Chronopoulou M."/>
        </authorList>
    </citation>
    <scope>NUCLEOTIDE SEQUENCE</scope>
    <source>
        <tissue evidence="2">Whole organism</tissue>
    </source>
</reference>
<feature type="transmembrane region" description="Helical" evidence="1">
    <location>
        <begin position="14"/>
        <end position="30"/>
    </location>
</feature>
<evidence type="ECO:0000313" key="2">
    <source>
        <dbReference type="EMBL" id="CDW20175.1"/>
    </source>
</evidence>
<keyword evidence="1" id="KW-0812">Transmembrane</keyword>
<dbReference type="AlphaFoldDB" id="A0A0K2T2X3"/>
<evidence type="ECO:0000256" key="1">
    <source>
        <dbReference type="SAM" id="Phobius"/>
    </source>
</evidence>
<proteinExistence type="predicted"/>
<keyword evidence="1" id="KW-0472">Membrane</keyword>
<keyword evidence="1" id="KW-1133">Transmembrane helix</keyword>
<protein>
    <submittedName>
        <fullName evidence="2">Uncharacterized protein</fullName>
    </submittedName>
</protein>
<accession>A0A0K2T2X3</accession>
<sequence>MSVRVEEPNVLRNTPFNIHSFLFFSVALYIKNMETNFFGRTRWM</sequence>